<evidence type="ECO:0000256" key="1">
    <source>
        <dbReference type="ARBA" id="ARBA00004196"/>
    </source>
</evidence>
<proteinExistence type="inferred from homology"/>
<reference evidence="6" key="1">
    <citation type="submission" date="2015-07" db="EMBL/GenBank/DDBJ databases">
        <authorList>
            <person name="Kim K.M."/>
        </authorList>
    </citation>
    <scope>NUCLEOTIDE SEQUENCE [LARGE SCALE GENOMIC DNA]</scope>
    <source>
        <strain evidence="6">KCTC 42284</strain>
    </source>
</reference>
<gene>
    <name evidence="5" type="ORF">WM2015_374</name>
</gene>
<dbReference type="EMBL" id="CP012154">
    <property type="protein sequence ID" value="AKS40757.1"/>
    <property type="molecule type" value="Genomic_DNA"/>
</dbReference>
<comment type="subcellular location">
    <subcellularLocation>
        <location evidence="1">Cell envelope</location>
    </subcellularLocation>
</comment>
<dbReference type="PROSITE" id="PS01039">
    <property type="entry name" value="SBP_BACTERIAL_3"/>
    <property type="match status" value="1"/>
</dbReference>
<dbReference type="SUPFAM" id="SSF53850">
    <property type="entry name" value="Periplasmic binding protein-like II"/>
    <property type="match status" value="1"/>
</dbReference>
<dbReference type="Proteomes" id="UP000066624">
    <property type="component" value="Chromosome"/>
</dbReference>
<evidence type="ECO:0000313" key="5">
    <source>
        <dbReference type="EMBL" id="AKS40757.1"/>
    </source>
</evidence>
<accession>A0A0K0XT08</accession>
<dbReference type="InterPro" id="IPR001638">
    <property type="entry name" value="Solute-binding_3/MltF_N"/>
</dbReference>
<dbReference type="RefSeq" id="WP_049724444.1">
    <property type="nucleotide sequence ID" value="NZ_CP012154.1"/>
</dbReference>
<evidence type="ECO:0000256" key="2">
    <source>
        <dbReference type="ARBA" id="ARBA00010333"/>
    </source>
</evidence>
<protein>
    <submittedName>
        <fullName evidence="5">Polar amino acid transport system permease protein</fullName>
    </submittedName>
</protein>
<dbReference type="PANTHER" id="PTHR35936">
    <property type="entry name" value="MEMBRANE-BOUND LYTIC MUREIN TRANSGLYCOSYLASE F"/>
    <property type="match status" value="1"/>
</dbReference>
<dbReference type="PROSITE" id="PS51257">
    <property type="entry name" value="PROKAR_LIPOPROTEIN"/>
    <property type="match status" value="1"/>
</dbReference>
<evidence type="ECO:0000313" key="6">
    <source>
        <dbReference type="Proteomes" id="UP000066624"/>
    </source>
</evidence>
<dbReference type="Pfam" id="PF00497">
    <property type="entry name" value="SBP_bac_3"/>
    <property type="match status" value="1"/>
</dbReference>
<evidence type="ECO:0000256" key="3">
    <source>
        <dbReference type="ARBA" id="ARBA00022729"/>
    </source>
</evidence>
<comment type="similarity">
    <text evidence="2 4">Belongs to the bacterial solute-binding protein 3 family.</text>
</comment>
<dbReference type="Gene3D" id="3.40.190.10">
    <property type="entry name" value="Periplasmic binding protein-like II"/>
    <property type="match status" value="2"/>
</dbReference>
<dbReference type="KEGG" id="wma:WM2015_374"/>
<dbReference type="SMART" id="SM00062">
    <property type="entry name" value="PBPb"/>
    <property type="match status" value="1"/>
</dbReference>
<name>A0A0K0XT08_9GAMM</name>
<dbReference type="PANTHER" id="PTHR35936:SF19">
    <property type="entry name" value="AMINO-ACID-BINDING PROTEIN YXEM-RELATED"/>
    <property type="match status" value="1"/>
</dbReference>
<sequence>MRHFSALLLASLVALSLAACQPASEPAPEAESTTAAAESRSAPECHLSMGWDPWEPYHFSAAGGSVQGLDVELVRMIGERIGCQFDLVQGNWADLLHQLQSGGLDVLAGATRTPERESFARFSIPYREERFALFVRGDELDRWAGRPLETLLEDGFRAGITQGYVYPEAISALQSDPRFEGQFIEAPIGELNFNALLDYRIDGFFEDPFVAAAIQRRRSAGEAIEPLDLDFGSGEVQLLFSRQSVADEQVEAVNAALQAMKDDGSYAALLERYLN</sequence>
<keyword evidence="3" id="KW-0732">Signal</keyword>
<dbReference type="GO" id="GO:0030313">
    <property type="term" value="C:cell envelope"/>
    <property type="evidence" value="ECO:0007669"/>
    <property type="project" value="UniProtKB-SubCell"/>
</dbReference>
<evidence type="ECO:0000256" key="4">
    <source>
        <dbReference type="RuleBase" id="RU003744"/>
    </source>
</evidence>
<organism evidence="5 6">
    <name type="scientific">Wenzhouxiangella marina</name>
    <dbReference type="NCBI Taxonomy" id="1579979"/>
    <lineage>
        <taxon>Bacteria</taxon>
        <taxon>Pseudomonadati</taxon>
        <taxon>Pseudomonadota</taxon>
        <taxon>Gammaproteobacteria</taxon>
        <taxon>Chromatiales</taxon>
        <taxon>Wenzhouxiangellaceae</taxon>
        <taxon>Wenzhouxiangella</taxon>
    </lineage>
</organism>
<keyword evidence="6" id="KW-1185">Reference proteome</keyword>
<dbReference type="AlphaFoldDB" id="A0A0K0XT08"/>
<dbReference type="STRING" id="1579979.WM2015_374"/>
<dbReference type="InterPro" id="IPR018313">
    <property type="entry name" value="SBP_3_CS"/>
</dbReference>